<gene>
    <name evidence="1" type="ORF">T4C_6826</name>
</gene>
<feature type="non-terminal residue" evidence="1">
    <location>
        <position position="1"/>
    </location>
</feature>
<name>A0A0V1K2E5_TRIPS</name>
<accession>A0A0V1K2E5</accession>
<feature type="non-terminal residue" evidence="1">
    <location>
        <position position="125"/>
    </location>
</feature>
<proteinExistence type="predicted"/>
<evidence type="ECO:0000313" key="1">
    <source>
        <dbReference type="EMBL" id="KRZ41388.1"/>
    </source>
</evidence>
<sequence length="125" mass="14466">LSGANTEGQKSAEEVVEWYNCTPLHHIYGERTNHLHVANIQTREAQLEPKRIHNSSLRQLIRKLILTGEMQLGKQSSFIKCITTNLLWVLRLCIFDCRDKHQQCQLVIPSPLRIYETSAPVQILY</sequence>
<evidence type="ECO:0000313" key="2">
    <source>
        <dbReference type="Proteomes" id="UP000054826"/>
    </source>
</evidence>
<dbReference type="Proteomes" id="UP000054826">
    <property type="component" value="Unassembled WGS sequence"/>
</dbReference>
<dbReference type="AlphaFoldDB" id="A0A0V1K2E5"/>
<protein>
    <submittedName>
        <fullName evidence="1">Uncharacterized protein</fullName>
    </submittedName>
</protein>
<comment type="caution">
    <text evidence="1">The sequence shown here is derived from an EMBL/GenBank/DDBJ whole genome shotgun (WGS) entry which is preliminary data.</text>
</comment>
<reference evidence="1 2" key="1">
    <citation type="submission" date="2015-01" db="EMBL/GenBank/DDBJ databases">
        <title>Evolution of Trichinella species and genotypes.</title>
        <authorList>
            <person name="Korhonen P.K."/>
            <person name="Edoardo P."/>
            <person name="Giuseppe L.R."/>
            <person name="Gasser R.B."/>
        </authorList>
    </citation>
    <scope>NUCLEOTIDE SEQUENCE [LARGE SCALE GENOMIC DNA]</scope>
    <source>
        <strain evidence="1">ISS176</strain>
    </source>
</reference>
<dbReference type="EMBL" id="JYDV01000020">
    <property type="protein sequence ID" value="KRZ41388.1"/>
    <property type="molecule type" value="Genomic_DNA"/>
</dbReference>
<organism evidence="1 2">
    <name type="scientific">Trichinella pseudospiralis</name>
    <name type="common">Parasitic roundworm</name>
    <dbReference type="NCBI Taxonomy" id="6337"/>
    <lineage>
        <taxon>Eukaryota</taxon>
        <taxon>Metazoa</taxon>
        <taxon>Ecdysozoa</taxon>
        <taxon>Nematoda</taxon>
        <taxon>Enoplea</taxon>
        <taxon>Dorylaimia</taxon>
        <taxon>Trichinellida</taxon>
        <taxon>Trichinellidae</taxon>
        <taxon>Trichinella</taxon>
    </lineage>
</organism>